<dbReference type="EMBL" id="DS547102">
    <property type="protein sequence ID" value="EDR08321.1"/>
    <property type="molecule type" value="Genomic_DNA"/>
</dbReference>
<keyword evidence="2" id="KW-0802">TPR repeat</keyword>
<dbReference type="Pfam" id="PF13374">
    <property type="entry name" value="TPR_10"/>
    <property type="match status" value="2"/>
</dbReference>
<feature type="domain" description="CHAT" evidence="3">
    <location>
        <begin position="1259"/>
        <end position="1538"/>
    </location>
</feature>
<dbReference type="Proteomes" id="UP000001194">
    <property type="component" value="Unassembled WGS sequence"/>
</dbReference>
<dbReference type="Gene3D" id="1.25.40.10">
    <property type="entry name" value="Tetratricopeptide repeat domain"/>
    <property type="match status" value="5"/>
</dbReference>
<dbReference type="InParanoid" id="B0DB41"/>
<dbReference type="PANTHER" id="PTHR45641:SF19">
    <property type="entry name" value="NEPHROCYSTIN-3"/>
    <property type="match status" value="1"/>
</dbReference>
<proteinExistence type="predicted"/>
<name>B0DB41_LACBS</name>
<gene>
    <name evidence="4" type="ORF">LACBIDRAFT_387578</name>
</gene>
<organism evidence="5">
    <name type="scientific">Laccaria bicolor (strain S238N-H82 / ATCC MYA-4686)</name>
    <name type="common">Bicoloured deceiver</name>
    <name type="synonym">Laccaria laccata var. bicolor</name>
    <dbReference type="NCBI Taxonomy" id="486041"/>
    <lineage>
        <taxon>Eukaryota</taxon>
        <taxon>Fungi</taxon>
        <taxon>Dikarya</taxon>
        <taxon>Basidiomycota</taxon>
        <taxon>Agaricomycotina</taxon>
        <taxon>Agaricomycetes</taxon>
        <taxon>Agaricomycetidae</taxon>
        <taxon>Agaricales</taxon>
        <taxon>Agaricineae</taxon>
        <taxon>Hydnangiaceae</taxon>
        <taxon>Laccaria</taxon>
    </lineage>
</organism>
<dbReference type="InterPro" id="IPR006597">
    <property type="entry name" value="Sel1-like"/>
</dbReference>
<evidence type="ECO:0000256" key="2">
    <source>
        <dbReference type="ARBA" id="ARBA00022803"/>
    </source>
</evidence>
<dbReference type="Pfam" id="PF12770">
    <property type="entry name" value="CHAT"/>
    <property type="match status" value="1"/>
</dbReference>
<dbReference type="SUPFAM" id="SSF48452">
    <property type="entry name" value="TPR-like"/>
    <property type="match status" value="1"/>
</dbReference>
<reference evidence="4 5" key="1">
    <citation type="journal article" date="2008" name="Nature">
        <title>The genome of Laccaria bicolor provides insights into mycorrhizal symbiosis.</title>
        <authorList>
            <person name="Martin F."/>
            <person name="Aerts A."/>
            <person name="Ahren D."/>
            <person name="Brun A."/>
            <person name="Danchin E.G.J."/>
            <person name="Duchaussoy F."/>
            <person name="Gibon J."/>
            <person name="Kohler A."/>
            <person name="Lindquist E."/>
            <person name="Pereda V."/>
            <person name="Salamov A."/>
            <person name="Shapiro H.J."/>
            <person name="Wuyts J."/>
            <person name="Blaudez D."/>
            <person name="Buee M."/>
            <person name="Brokstein P."/>
            <person name="Canbaeck B."/>
            <person name="Cohen D."/>
            <person name="Courty P.E."/>
            <person name="Coutinho P.M."/>
            <person name="Delaruelle C."/>
            <person name="Detter J.C."/>
            <person name="Deveau A."/>
            <person name="DiFazio S."/>
            <person name="Duplessis S."/>
            <person name="Fraissinet-Tachet L."/>
            <person name="Lucic E."/>
            <person name="Frey-Klett P."/>
            <person name="Fourrey C."/>
            <person name="Feussner I."/>
            <person name="Gay G."/>
            <person name="Grimwood J."/>
            <person name="Hoegger P.J."/>
            <person name="Jain P."/>
            <person name="Kilaru S."/>
            <person name="Labbe J."/>
            <person name="Lin Y.C."/>
            <person name="Legue V."/>
            <person name="Le Tacon F."/>
            <person name="Marmeisse R."/>
            <person name="Melayah D."/>
            <person name="Montanini B."/>
            <person name="Muratet M."/>
            <person name="Nehls U."/>
            <person name="Niculita-Hirzel H."/>
            <person name="Oudot-Le Secq M.P."/>
            <person name="Peter M."/>
            <person name="Quesneville H."/>
            <person name="Rajashekar B."/>
            <person name="Reich M."/>
            <person name="Rouhier N."/>
            <person name="Schmutz J."/>
            <person name="Yin T."/>
            <person name="Chalot M."/>
            <person name="Henrissat B."/>
            <person name="Kuees U."/>
            <person name="Lucas S."/>
            <person name="Van de Peer Y."/>
            <person name="Podila G.K."/>
            <person name="Polle A."/>
            <person name="Pukkila P.J."/>
            <person name="Richardson P.M."/>
            <person name="Rouze P."/>
            <person name="Sanders I.R."/>
            <person name="Stajich J.E."/>
            <person name="Tunlid A."/>
            <person name="Tuskan G."/>
            <person name="Grigoriev I.V."/>
        </authorList>
    </citation>
    <scope>NUCLEOTIDE SEQUENCE [LARGE SCALE GENOMIC DNA]</scope>
    <source>
        <strain evidence="5">S238N-H82 / ATCC MYA-4686</strain>
    </source>
</reference>
<dbReference type="SMART" id="SM00671">
    <property type="entry name" value="SEL1"/>
    <property type="match status" value="7"/>
</dbReference>
<dbReference type="OrthoDB" id="9991317at2759"/>
<accession>B0DB41</accession>
<dbReference type="RefSeq" id="XP_001881391.1">
    <property type="nucleotide sequence ID" value="XM_001881356.1"/>
</dbReference>
<dbReference type="GeneID" id="6076753"/>
<keyword evidence="1" id="KW-0677">Repeat</keyword>
<keyword evidence="5" id="KW-1185">Reference proteome</keyword>
<evidence type="ECO:0000313" key="5">
    <source>
        <dbReference type="Proteomes" id="UP000001194"/>
    </source>
</evidence>
<dbReference type="SUPFAM" id="SSF81901">
    <property type="entry name" value="HCP-like"/>
    <property type="match status" value="3"/>
</dbReference>
<evidence type="ECO:0000259" key="3">
    <source>
        <dbReference type="Pfam" id="PF12770"/>
    </source>
</evidence>
<sequence>MNDGEDDVSGMINLAVSLMAECKAGLSLSELNTVVFLFRQVEDSCPATHPLHPAAKRDLASVLGVRFMYTNQRHDLMESLTLRNEIVEDWNLDQEASPETNTAIRRENKTDTEDTSQLAKRLLTDFQKSTSLHILNDIVFLVQQALAQLSAASTSRFIALTTLVDALYARFNHSYDLTDLNEAISSLQDATKCCTERDQQESNINFQICGLLATRFDLIGDLSDLQTAWDWTIKGTETSTGIQESLDLAIELCTQFNMSGNMVDLNTAVTLFREVIAQLPQGSENYAAVVNNLASALWTRFEQGGQRSDLDEAISLHRQALELFLPPHPNRSSSLNNLASALSTRFEQELQQSDLDEAISLHRQALELFLPPHPNRSSSLNNLASALSTRFQQGGQQSDLDEAISLHRQALELRLPPHPLRSSSLHNLASALSTRFQQGGQQSDLDEAISLHRQALELFLPPHPNQSSSLNNLASALLTRFQQGGQQSDLDEAISLHRQALELLLPPHPLQSSSLHNLASALSTRFEQGGQQSDLDEAISLHRQALELFLPPHPNRSISLNNLASALSTRFEQEVSKVILMKPFLCIGKLLSSDFHPILFDPTHSTILLLHYQPDLSKKLFLPPHPNQSSSLSNLASALSTRFEQEGQQSDIDEAISLHRQALELFLPPHPHQSSSLHNLASALLTQFQQGGQQSDLDEVISLYRQAFELQPLSHPLQSSSLNNLASALLIQFEQGGQQSDLDEAISLHRQALELQLPPHSNRSIMLNNLANALWIRFEQGGQQSDLDETISLHRQALELRLPPHPDRSNSLNNLASALSTRFQQGSNLASALSTRFEQEGQQSDIDEAISLHRQALELFLPPHSNHSILLHNLASSLSTRFRQRGQQSDLDEAISLHRQALELFLPPHPNQPGSINNLASALLTRFQQGGQQSDVNEAISLYRQALELRLPPHPDRSSSLYNLASALSIRCGQGGQQSDLDEAMSLFLTATQYPFQSPFNRLRIARRWTRCADRNQHSSAIDAYEASIQALPQVAALSLDVASRRDVMTAGSDGLARDAARCAIRSGHLDKAIELLEAGRSIFWSQALSLRLPFDQIHKIAPELADKLQNIATKLEIGSHHQEAAQLNRLNEEWAQSIHEVRKLSGFEDFLCPSRLSSLKMAASEHPLVILIANDDESHCLIMTSTIIHHIPLPNLDTPMLKALAHMIQIAGSHSPIPRSLIDQTQDMNIKLLGEERAGRVSGNAQLRSSDNMFISVLRMLWDELVKPVINFLNIKKSDKMTVLQWCPTGYFTSLPIHAAGCYDDELAIDCAPDYFISSYTPSIGVLLASDSAPTSQAFQMMAVIQSKGLPSTRRELENIRRHVSCEALIELGVPGVPAGVEAVASRLSDMSIVHFACHGNQDPWNPLDSGLKLDDGLLRISRIMKEKMPDGSLAFLCACETAMGDQNLPDEAMSIGASLMFSGFRRAVATMWKMMDEDGPMIVDTFYEELFFGGPDGRPALKPDMTKSALALHLAVKKLRSQGVSFRRWVPFIHMGK</sequence>
<dbReference type="InterPro" id="IPR011990">
    <property type="entry name" value="TPR-like_helical_dom_sf"/>
</dbReference>
<dbReference type="HOGENOM" id="CLU_001305_0_3_1"/>
<evidence type="ECO:0000256" key="1">
    <source>
        <dbReference type="ARBA" id="ARBA00022737"/>
    </source>
</evidence>
<dbReference type="KEGG" id="lbc:LACBIDRAFT_387578"/>
<dbReference type="InterPro" id="IPR024983">
    <property type="entry name" value="CHAT_dom"/>
</dbReference>
<protein>
    <submittedName>
        <fullName evidence="4">Tetratricopeptide repeat-containing protein</fullName>
    </submittedName>
</protein>
<evidence type="ECO:0000313" key="4">
    <source>
        <dbReference type="EMBL" id="EDR08321.1"/>
    </source>
</evidence>
<dbReference type="PANTHER" id="PTHR45641">
    <property type="entry name" value="TETRATRICOPEPTIDE REPEAT PROTEIN (AFU_ORTHOLOGUE AFUA_6G03870)"/>
    <property type="match status" value="1"/>
</dbReference>